<comment type="subcellular location">
    <subcellularLocation>
        <location evidence="1">Cell membrane</location>
        <topology evidence="1">Multi-pass membrane protein</topology>
    </subcellularLocation>
</comment>
<sequence>MSGAPAGVRPAIADRLLDRIDAVLPKPAAWAFALRIWLAMMLALYAGFWLQLDSASSAAVTVAILAQPKRGQALSKAAYRFLGTILGGLVAIVMLGLFGQDRVLLLVAFGLWLGLCVFAAQFLQDTRAYGAMLSGYTVAIIALAHIDAPQTGFDAAVGRLAAIALGIVSITFINDALASPSTWRSMRGQLAEVFAATKAFAAEAIGRGDPGPERAAALINRVAALRADASAIAGELDDGKHRAAGARSAIAALYVMAAASRAFAAAHGRLRSPGPAVEEARSLLREVTAGGVGAPSPARLDAIDLRLRDQVDAAIRDGCRPIDEVMALQRALDLVNAATFAQDGLRAVADGRKPLRDVALPTHRDFQVALRGAFRVVIAFALTASFFIATGLPDTSFALVQVAATGALSSVNPDPRKFALGVLIGMPLAALCAVLVLFVLLNGVQGFPLLAIAMAPVIFVACFLSLNPPTFGVGFILLVFFPVLLAPANPQGYDPESVLMNGLLVTLSAVILFLTVRLVLPISPARHRAFALDEARRDLADALVGAGGDATTRTSLNADRLRQFSTWNSGSGAVRRASLAHAFAMAQLEAAAARAHAQLRLLWRVPALRPLVERARAALARGQAWSLDDVARDLVRAAAPEDRATRMTVARAASDLATASRVVERHGRFFRRLELPSS</sequence>
<feature type="transmembrane region" description="Helical" evidence="7">
    <location>
        <begin position="372"/>
        <end position="389"/>
    </location>
</feature>
<evidence type="ECO:0000256" key="3">
    <source>
        <dbReference type="ARBA" id="ARBA00022475"/>
    </source>
</evidence>
<evidence type="ECO:0000313" key="9">
    <source>
        <dbReference type="Proteomes" id="UP001055156"/>
    </source>
</evidence>
<evidence type="ECO:0000256" key="6">
    <source>
        <dbReference type="ARBA" id="ARBA00023136"/>
    </source>
</evidence>
<organism evidence="8 9">
    <name type="scientific">Methylobacterium organophilum</name>
    <dbReference type="NCBI Taxonomy" id="410"/>
    <lineage>
        <taxon>Bacteria</taxon>
        <taxon>Pseudomonadati</taxon>
        <taxon>Pseudomonadota</taxon>
        <taxon>Alphaproteobacteria</taxon>
        <taxon>Hyphomicrobiales</taxon>
        <taxon>Methylobacteriaceae</taxon>
        <taxon>Methylobacterium</taxon>
    </lineage>
</organism>
<dbReference type="PANTHER" id="PTHR30509">
    <property type="entry name" value="P-HYDROXYBENZOIC ACID EFFLUX PUMP SUBUNIT-RELATED"/>
    <property type="match status" value="1"/>
</dbReference>
<reference evidence="8" key="1">
    <citation type="journal article" date="2021" name="Front. Microbiol.">
        <title>Comprehensive Comparative Genomics and Phenotyping of Methylobacterium Species.</title>
        <authorList>
            <person name="Alessa O."/>
            <person name="Ogura Y."/>
            <person name="Fujitani Y."/>
            <person name="Takami H."/>
            <person name="Hayashi T."/>
            <person name="Sahin N."/>
            <person name="Tani A."/>
        </authorList>
    </citation>
    <scope>NUCLEOTIDE SEQUENCE</scope>
    <source>
        <strain evidence="8">NBRC 15689</strain>
    </source>
</reference>
<keyword evidence="9" id="KW-1185">Reference proteome</keyword>
<feature type="transmembrane region" description="Helical" evidence="7">
    <location>
        <begin position="103"/>
        <end position="123"/>
    </location>
</feature>
<dbReference type="RefSeq" id="WP_238310814.1">
    <property type="nucleotide sequence ID" value="NZ_BPQV01000004.1"/>
</dbReference>
<accession>A0ABQ4T5M7</accession>
<keyword evidence="4 7" id="KW-0812">Transmembrane</keyword>
<keyword evidence="3" id="KW-1003">Cell membrane</keyword>
<evidence type="ECO:0000256" key="2">
    <source>
        <dbReference type="ARBA" id="ARBA00022448"/>
    </source>
</evidence>
<dbReference type="InterPro" id="IPR006726">
    <property type="entry name" value="PHBA_efflux_AaeB/fusaric-R"/>
</dbReference>
<feature type="transmembrane region" description="Helical" evidence="7">
    <location>
        <begin position="471"/>
        <end position="488"/>
    </location>
</feature>
<comment type="caution">
    <text evidence="8">The sequence shown here is derived from an EMBL/GenBank/DDBJ whole genome shotgun (WGS) entry which is preliminary data.</text>
</comment>
<evidence type="ECO:0000256" key="1">
    <source>
        <dbReference type="ARBA" id="ARBA00004651"/>
    </source>
</evidence>
<feature type="transmembrane region" description="Helical" evidence="7">
    <location>
        <begin position="395"/>
        <end position="411"/>
    </location>
</feature>
<protein>
    <submittedName>
        <fullName evidence="8">p-hydroxybenzoic acid efflux pump subunit AaeB</fullName>
    </submittedName>
</protein>
<feature type="transmembrane region" description="Helical" evidence="7">
    <location>
        <begin position="418"/>
        <end position="441"/>
    </location>
</feature>
<dbReference type="Proteomes" id="UP001055156">
    <property type="component" value="Unassembled WGS sequence"/>
</dbReference>
<keyword evidence="2" id="KW-0813">Transport</keyword>
<keyword evidence="5 7" id="KW-1133">Transmembrane helix</keyword>
<proteinExistence type="predicted"/>
<feature type="transmembrane region" description="Helical" evidence="7">
    <location>
        <begin position="77"/>
        <end position="97"/>
    </location>
</feature>
<keyword evidence="6 7" id="KW-0472">Membrane</keyword>
<reference evidence="8" key="2">
    <citation type="submission" date="2021-08" db="EMBL/GenBank/DDBJ databases">
        <authorList>
            <person name="Tani A."/>
            <person name="Ola A."/>
            <person name="Ogura Y."/>
            <person name="Katsura K."/>
            <person name="Hayashi T."/>
        </authorList>
    </citation>
    <scope>NUCLEOTIDE SEQUENCE</scope>
    <source>
        <strain evidence="8">NBRC 15689</strain>
    </source>
</reference>
<feature type="transmembrane region" description="Helical" evidence="7">
    <location>
        <begin position="128"/>
        <end position="146"/>
    </location>
</feature>
<dbReference type="PANTHER" id="PTHR30509:SF9">
    <property type="entry name" value="MULTIDRUG RESISTANCE PROTEIN MDTO"/>
    <property type="match status" value="1"/>
</dbReference>
<name>A0ABQ4T5M7_METOR</name>
<evidence type="ECO:0000313" key="8">
    <source>
        <dbReference type="EMBL" id="GJE26955.1"/>
    </source>
</evidence>
<evidence type="ECO:0000256" key="5">
    <source>
        <dbReference type="ARBA" id="ARBA00022989"/>
    </source>
</evidence>
<dbReference type="Pfam" id="PF04632">
    <property type="entry name" value="FUSC"/>
    <property type="match status" value="1"/>
</dbReference>
<evidence type="ECO:0000256" key="4">
    <source>
        <dbReference type="ARBA" id="ARBA00022692"/>
    </source>
</evidence>
<gene>
    <name evidence="8" type="primary">aaeB_1</name>
    <name evidence="8" type="ORF">LKMONMHP_1809</name>
</gene>
<dbReference type="EMBL" id="BPQV01000004">
    <property type="protein sequence ID" value="GJE26955.1"/>
    <property type="molecule type" value="Genomic_DNA"/>
</dbReference>
<feature type="transmembrane region" description="Helical" evidence="7">
    <location>
        <begin position="500"/>
        <end position="520"/>
    </location>
</feature>
<feature type="transmembrane region" description="Helical" evidence="7">
    <location>
        <begin position="158"/>
        <end position="177"/>
    </location>
</feature>
<evidence type="ECO:0000256" key="7">
    <source>
        <dbReference type="SAM" id="Phobius"/>
    </source>
</evidence>
<feature type="transmembrane region" description="Helical" evidence="7">
    <location>
        <begin position="447"/>
        <end position="464"/>
    </location>
</feature>
<feature type="transmembrane region" description="Helical" evidence="7">
    <location>
        <begin position="28"/>
        <end position="50"/>
    </location>
</feature>